<dbReference type="EMBL" id="LS483469">
    <property type="protein sequence ID" value="SQI45009.1"/>
    <property type="molecule type" value="Genomic_DNA"/>
</dbReference>
<gene>
    <name evidence="1" type="ORF">NCTC12961_04905</name>
</gene>
<reference evidence="1 2" key="1">
    <citation type="submission" date="2018-06" db="EMBL/GenBank/DDBJ databases">
        <authorList>
            <consortium name="Pathogen Informatics"/>
            <person name="Doyle S."/>
        </authorList>
    </citation>
    <scope>NUCLEOTIDE SEQUENCE [LARGE SCALE GENOMIC DNA]</scope>
    <source>
        <strain evidence="1 2">NCTC12961</strain>
    </source>
</reference>
<dbReference type="Proteomes" id="UP000248897">
    <property type="component" value="Chromosome 1"/>
</dbReference>
<evidence type="ECO:0000313" key="2">
    <source>
        <dbReference type="Proteomes" id="UP000248897"/>
    </source>
</evidence>
<proteinExistence type="predicted"/>
<name>A0A2X4V311_SERPL</name>
<dbReference type="AlphaFoldDB" id="A0A2X4V311"/>
<evidence type="ECO:0000313" key="1">
    <source>
        <dbReference type="EMBL" id="SQI45009.1"/>
    </source>
</evidence>
<sequence>MVCQMELSSHLLVASEFDRYETNEMHLAARLTKGTPDNSITLFDKGFYSLGLLHHWQNSGGKSSLAAATEEKHAI</sequence>
<evidence type="ECO:0008006" key="3">
    <source>
        <dbReference type="Google" id="ProtNLM"/>
    </source>
</evidence>
<dbReference type="PANTHER" id="PTHR37529:SF1">
    <property type="entry name" value="TRANSPOSASE INSG FOR INSERTION SEQUENCE ELEMENT IS4-RELATED"/>
    <property type="match status" value="1"/>
</dbReference>
<dbReference type="PANTHER" id="PTHR37529">
    <property type="entry name" value="TRANSPOSASE INSG FOR INSERTION SEQUENCE ELEMENT IS4-RELATED"/>
    <property type="match status" value="1"/>
</dbReference>
<organism evidence="1 2">
    <name type="scientific">Serratia plymuthica</name>
    <dbReference type="NCBI Taxonomy" id="82996"/>
    <lineage>
        <taxon>Bacteria</taxon>
        <taxon>Pseudomonadati</taxon>
        <taxon>Pseudomonadota</taxon>
        <taxon>Gammaproteobacteria</taxon>
        <taxon>Enterobacterales</taxon>
        <taxon>Yersiniaceae</taxon>
        <taxon>Serratia</taxon>
    </lineage>
</organism>
<accession>A0A2X4V311</accession>
<protein>
    <recommendedName>
        <fullName evidence="3">Transposase DDE domain</fullName>
    </recommendedName>
</protein>